<dbReference type="EMBL" id="CM046388">
    <property type="protein sequence ID" value="KAI8571780.1"/>
    <property type="molecule type" value="Genomic_DNA"/>
</dbReference>
<dbReference type="Proteomes" id="UP001062846">
    <property type="component" value="Chromosome 1"/>
</dbReference>
<keyword evidence="2" id="KW-1185">Reference proteome</keyword>
<proteinExistence type="predicted"/>
<evidence type="ECO:0000313" key="1">
    <source>
        <dbReference type="EMBL" id="KAI8571780.1"/>
    </source>
</evidence>
<organism evidence="1 2">
    <name type="scientific">Rhododendron molle</name>
    <name type="common">Chinese azalea</name>
    <name type="synonym">Azalea mollis</name>
    <dbReference type="NCBI Taxonomy" id="49168"/>
    <lineage>
        <taxon>Eukaryota</taxon>
        <taxon>Viridiplantae</taxon>
        <taxon>Streptophyta</taxon>
        <taxon>Embryophyta</taxon>
        <taxon>Tracheophyta</taxon>
        <taxon>Spermatophyta</taxon>
        <taxon>Magnoliopsida</taxon>
        <taxon>eudicotyledons</taxon>
        <taxon>Gunneridae</taxon>
        <taxon>Pentapetalae</taxon>
        <taxon>asterids</taxon>
        <taxon>Ericales</taxon>
        <taxon>Ericaceae</taxon>
        <taxon>Ericoideae</taxon>
        <taxon>Rhodoreae</taxon>
        <taxon>Rhododendron</taxon>
    </lineage>
</organism>
<sequence length="117" mass="13217">MRRMNYLPGLGLGRNQQGVSEFPHFPGSVDPYGLGYVPKENNPARKWCNRARAQAAGIKFRAGPMINEKEKLYPGEPEPFIDLETKVKYPGFEIFANDTWESVEEAAKIEELSEALD</sequence>
<accession>A0ACC0Q231</accession>
<name>A0ACC0Q231_RHOML</name>
<reference evidence="1" key="1">
    <citation type="submission" date="2022-02" db="EMBL/GenBank/DDBJ databases">
        <title>Plant Genome Project.</title>
        <authorList>
            <person name="Zhang R.-G."/>
        </authorList>
    </citation>
    <scope>NUCLEOTIDE SEQUENCE</scope>
    <source>
        <strain evidence="1">AT1</strain>
    </source>
</reference>
<protein>
    <submittedName>
        <fullName evidence="1">Uncharacterized protein</fullName>
    </submittedName>
</protein>
<gene>
    <name evidence="1" type="ORF">RHMOL_Rhmol01G0145600</name>
</gene>
<evidence type="ECO:0000313" key="2">
    <source>
        <dbReference type="Proteomes" id="UP001062846"/>
    </source>
</evidence>
<comment type="caution">
    <text evidence="1">The sequence shown here is derived from an EMBL/GenBank/DDBJ whole genome shotgun (WGS) entry which is preliminary data.</text>
</comment>